<keyword evidence="4" id="KW-1185">Reference proteome</keyword>
<dbReference type="InterPro" id="IPR012867">
    <property type="entry name" value="DUF1648"/>
</dbReference>
<dbReference type="AlphaFoldDB" id="A0A4R3K116"/>
<dbReference type="EMBL" id="SLZZ01000030">
    <property type="protein sequence ID" value="TCS75218.1"/>
    <property type="molecule type" value="Genomic_DNA"/>
</dbReference>
<evidence type="ECO:0000256" key="1">
    <source>
        <dbReference type="SAM" id="Phobius"/>
    </source>
</evidence>
<evidence type="ECO:0000313" key="3">
    <source>
        <dbReference type="EMBL" id="TCS75218.1"/>
    </source>
</evidence>
<comment type="caution">
    <text evidence="3">The sequence shown here is derived from an EMBL/GenBank/DDBJ whole genome shotgun (WGS) entry which is preliminary data.</text>
</comment>
<feature type="domain" description="DUF1648" evidence="2">
    <location>
        <begin position="18"/>
        <end position="63"/>
    </location>
</feature>
<keyword evidence="1" id="KW-1133">Transmembrane helix</keyword>
<evidence type="ECO:0000313" key="4">
    <source>
        <dbReference type="Proteomes" id="UP000295726"/>
    </source>
</evidence>
<accession>A0A4R3K116</accession>
<sequence>MELKRNWYHLFTETVCLILMIGILLYLFLNWGSFPNKIPGHYNAAGVADRPGNKGELLVTPLLDGYCT</sequence>
<organism evidence="3 4">
    <name type="scientific">Muricomes intestini</name>
    <dbReference type="NCBI Taxonomy" id="1796634"/>
    <lineage>
        <taxon>Bacteria</taxon>
        <taxon>Bacillati</taxon>
        <taxon>Bacillota</taxon>
        <taxon>Clostridia</taxon>
        <taxon>Lachnospirales</taxon>
        <taxon>Lachnospiraceae</taxon>
        <taxon>Muricomes</taxon>
    </lineage>
</organism>
<dbReference type="Pfam" id="PF07853">
    <property type="entry name" value="DUF1648"/>
    <property type="match status" value="1"/>
</dbReference>
<gene>
    <name evidence="3" type="ORF">EDD59_13014</name>
</gene>
<keyword evidence="1" id="KW-0472">Membrane</keyword>
<keyword evidence="1" id="KW-0812">Transmembrane</keyword>
<proteinExistence type="predicted"/>
<feature type="transmembrane region" description="Helical" evidence="1">
    <location>
        <begin position="7"/>
        <end position="29"/>
    </location>
</feature>
<evidence type="ECO:0000259" key="2">
    <source>
        <dbReference type="Pfam" id="PF07853"/>
    </source>
</evidence>
<dbReference type="Proteomes" id="UP000295726">
    <property type="component" value="Unassembled WGS sequence"/>
</dbReference>
<name>A0A4R3K116_9FIRM</name>
<reference evidence="3 4" key="1">
    <citation type="submission" date="2019-03" db="EMBL/GenBank/DDBJ databases">
        <title>Genomic Encyclopedia of Type Strains, Phase IV (KMG-IV): sequencing the most valuable type-strain genomes for metagenomic binning, comparative biology and taxonomic classification.</title>
        <authorList>
            <person name="Goeker M."/>
        </authorList>
    </citation>
    <scope>NUCLEOTIDE SEQUENCE [LARGE SCALE GENOMIC DNA]</scope>
    <source>
        <strain evidence="3 4">DSM 29489</strain>
    </source>
</reference>
<protein>
    <submittedName>
        <fullName evidence="3">Uncharacterized protein DUF1648</fullName>
    </submittedName>
</protein>